<evidence type="ECO:0000256" key="2">
    <source>
        <dbReference type="SAM" id="MobiDB-lite"/>
    </source>
</evidence>
<evidence type="ECO:0000256" key="1">
    <source>
        <dbReference type="SAM" id="Coils"/>
    </source>
</evidence>
<comment type="caution">
    <text evidence="3">The sequence shown here is derived from an EMBL/GenBank/DDBJ whole genome shotgun (WGS) entry which is preliminary data.</text>
</comment>
<dbReference type="OrthoDB" id="301452at2759"/>
<organism evidence="3 4">
    <name type="scientific">Paramecium sonneborni</name>
    <dbReference type="NCBI Taxonomy" id="65129"/>
    <lineage>
        <taxon>Eukaryota</taxon>
        <taxon>Sar</taxon>
        <taxon>Alveolata</taxon>
        <taxon>Ciliophora</taxon>
        <taxon>Intramacronucleata</taxon>
        <taxon>Oligohymenophorea</taxon>
        <taxon>Peniculida</taxon>
        <taxon>Parameciidae</taxon>
        <taxon>Paramecium</taxon>
    </lineage>
</organism>
<evidence type="ECO:0000313" key="4">
    <source>
        <dbReference type="Proteomes" id="UP000692954"/>
    </source>
</evidence>
<feature type="compositionally biased region" description="Polar residues" evidence="2">
    <location>
        <begin position="193"/>
        <end position="214"/>
    </location>
</feature>
<keyword evidence="4" id="KW-1185">Reference proteome</keyword>
<evidence type="ECO:0000313" key="3">
    <source>
        <dbReference type="EMBL" id="CAD8084044.1"/>
    </source>
</evidence>
<name>A0A8S1NBI9_9CILI</name>
<dbReference type="Proteomes" id="UP000692954">
    <property type="component" value="Unassembled WGS sequence"/>
</dbReference>
<dbReference type="EMBL" id="CAJJDN010000046">
    <property type="protein sequence ID" value="CAD8084044.1"/>
    <property type="molecule type" value="Genomic_DNA"/>
</dbReference>
<keyword evidence="1" id="KW-0175">Coiled coil</keyword>
<feature type="region of interest" description="Disordered" evidence="2">
    <location>
        <begin position="173"/>
        <end position="214"/>
    </location>
</feature>
<dbReference type="PANTHER" id="PTHR37028">
    <property type="entry name" value="UNNAMED PRODUCT-RELATED"/>
    <property type="match status" value="1"/>
</dbReference>
<dbReference type="PANTHER" id="PTHR37028:SF4">
    <property type="entry name" value="ALMS MOTIF DOMAIN-CONTAINING PROTEIN"/>
    <property type="match status" value="1"/>
</dbReference>
<feature type="coiled-coil region" evidence="1">
    <location>
        <begin position="7"/>
        <end position="34"/>
    </location>
</feature>
<protein>
    <submittedName>
        <fullName evidence="3">Uncharacterized protein</fullName>
    </submittedName>
</protein>
<sequence length="250" mass="29592">MNHMPIYQRAQHLMREKQQKIAEYKRMKELNEEQECSKYSFRPNINKDREHRTVDQFLEEVDYWVERKNEQLHIMQQEKQREELKGLTFKPKINKKSQRLIQDQNSSLIQRCQKSQINKQIKGQQHLIEELKKTPFCPSINANSIKLACHSKTPERSISPNLKQQYTPRIIGKSTSRTPQRTEQRVQTQTTTPLRQNQKVSYHKPTQSMISTTVNSNNNSKKAVLPLQNITNHMKFIADLVNKTPPKTLF</sequence>
<reference evidence="3" key="1">
    <citation type="submission" date="2021-01" db="EMBL/GenBank/DDBJ databases">
        <authorList>
            <consortium name="Genoscope - CEA"/>
            <person name="William W."/>
        </authorList>
    </citation>
    <scope>NUCLEOTIDE SEQUENCE</scope>
</reference>
<accession>A0A8S1NBI9</accession>
<feature type="compositionally biased region" description="Low complexity" evidence="2">
    <location>
        <begin position="177"/>
        <end position="192"/>
    </location>
</feature>
<proteinExistence type="predicted"/>
<gene>
    <name evidence="3" type="ORF">PSON_ATCC_30995.1.T0460047</name>
</gene>
<dbReference type="AlphaFoldDB" id="A0A8S1NBI9"/>